<dbReference type="EC" id="3.5.1.89" evidence="2"/>
<dbReference type="InterPro" id="IPR024078">
    <property type="entry name" value="LmbE-like_dom_sf"/>
</dbReference>
<reference evidence="4 5" key="1">
    <citation type="submission" date="2016-02" db="EMBL/GenBank/DDBJ databases">
        <title>Genome analysis of coral dinoflagellate symbionts highlights evolutionary adaptations to a symbiotic lifestyle.</title>
        <authorList>
            <person name="Aranda M."/>
            <person name="Li Y."/>
            <person name="Liew Y.J."/>
            <person name="Baumgarten S."/>
            <person name="Simakov O."/>
            <person name="Wilson M."/>
            <person name="Piel J."/>
            <person name="Ashoor H."/>
            <person name="Bougouffa S."/>
            <person name="Bajic V.B."/>
            <person name="Ryu T."/>
            <person name="Ravasi T."/>
            <person name="Bayer T."/>
            <person name="Micklem G."/>
            <person name="Kim H."/>
            <person name="Bhak J."/>
            <person name="Lajeunesse T.C."/>
            <person name="Voolstra C.R."/>
        </authorList>
    </citation>
    <scope>NUCLEOTIDE SEQUENCE [LARGE SCALE GENOMIC DNA]</scope>
    <source>
        <strain evidence="4 5">CCMP2467</strain>
    </source>
</reference>
<dbReference type="GO" id="GO:0016020">
    <property type="term" value="C:membrane"/>
    <property type="evidence" value="ECO:0007669"/>
    <property type="project" value="GOC"/>
</dbReference>
<keyword evidence="5" id="KW-1185">Reference proteome</keyword>
<accession>A0A1Q9CCB4</accession>
<dbReference type="GO" id="GO:0000225">
    <property type="term" value="F:N-acetylglucosaminylphosphatidylinositol deacetylase activity"/>
    <property type="evidence" value="ECO:0007669"/>
    <property type="project" value="UniProtKB-EC"/>
</dbReference>
<dbReference type="OrthoDB" id="440160at2759"/>
<evidence type="ECO:0000313" key="4">
    <source>
        <dbReference type="EMBL" id="OLP80575.1"/>
    </source>
</evidence>
<dbReference type="GO" id="GO:0005783">
    <property type="term" value="C:endoplasmic reticulum"/>
    <property type="evidence" value="ECO:0007669"/>
    <property type="project" value="TreeGrafter"/>
</dbReference>
<feature type="region of interest" description="Disordered" evidence="3">
    <location>
        <begin position="352"/>
        <end position="529"/>
    </location>
</feature>
<dbReference type="UniPathway" id="UPA00196"/>
<proteinExistence type="inferred from homology"/>
<dbReference type="SUPFAM" id="SSF102588">
    <property type="entry name" value="LmbE-like"/>
    <property type="match status" value="1"/>
</dbReference>
<gene>
    <name evidence="4" type="primary">pigl</name>
    <name evidence="4" type="ORF">AK812_SmicGene38990</name>
</gene>
<feature type="compositionally biased region" description="Low complexity" evidence="3">
    <location>
        <begin position="432"/>
        <end position="442"/>
    </location>
</feature>
<dbReference type="GO" id="GO:0006506">
    <property type="term" value="P:GPI anchor biosynthetic process"/>
    <property type="evidence" value="ECO:0007669"/>
    <property type="project" value="UniProtKB-UniPathway"/>
</dbReference>
<dbReference type="Pfam" id="PF02585">
    <property type="entry name" value="PIG-L"/>
    <property type="match status" value="1"/>
</dbReference>
<evidence type="ECO:0000256" key="2">
    <source>
        <dbReference type="ARBA" id="ARBA00012176"/>
    </source>
</evidence>
<evidence type="ECO:0000256" key="3">
    <source>
        <dbReference type="SAM" id="MobiDB-lite"/>
    </source>
</evidence>
<feature type="compositionally biased region" description="Basic residues" evidence="3">
    <location>
        <begin position="494"/>
        <end position="506"/>
    </location>
</feature>
<dbReference type="InterPro" id="IPR003737">
    <property type="entry name" value="GlcNAc_PI_deacetylase-related"/>
</dbReference>
<sequence length="529" mass="56850">MYPSKCSGGGFGRMLQLKRARRCTFGRYLTNVLPPVFAGAEPGDELAMLWVAGAVVCALLSLPLLRRPGLFGLLQKYKHVALVVAHPDDEAMFFWPVLSQLCAAGINISVLCLSTGNFDGLGSIRQEEMRRSCARIGVRGESLEVLDQAELQDGWREWPADIVAGKVIDFLEKRGASAVLTFDNAGVSGHPNHISTSSGAQRALELVHADAKLPQFELFLLKSVGIHEKYLGPLCLLLGRESVADAAAVSCSAPACLAALAVHWSQLVWYRVLFTLFSHYAYVNTFFRFVPGSPAKGSIPGQRAGESCTGAFRMERLCSGDNLRLGGSARTYVYREPTTAIQLSTKGVRLKTPGLSEQELPEPPLDSPRLLPGKPSPQISINLGTAKPQEADVVDEPAMQGPMDTSPDAKMSAAAEDDARKVPPGSPEDQEAVLAALESLVATTGTETKTGRPAEAPKAAQTKAAKKRSSSSSSEDKRKSKSKKKKSSTSSSSSRRKRKSKSKKRSSSSTSASREKAKRKSKKKSSSSS</sequence>
<dbReference type="Proteomes" id="UP000186817">
    <property type="component" value="Unassembled WGS sequence"/>
</dbReference>
<dbReference type="EMBL" id="LSRX01001367">
    <property type="protein sequence ID" value="OLP80575.1"/>
    <property type="molecule type" value="Genomic_DNA"/>
</dbReference>
<name>A0A1Q9CCB4_SYMMI</name>
<comment type="caution">
    <text evidence="4">The sequence shown here is derived from an EMBL/GenBank/DDBJ whole genome shotgun (WGS) entry which is preliminary data.</text>
</comment>
<organism evidence="4 5">
    <name type="scientific">Symbiodinium microadriaticum</name>
    <name type="common">Dinoflagellate</name>
    <name type="synonym">Zooxanthella microadriatica</name>
    <dbReference type="NCBI Taxonomy" id="2951"/>
    <lineage>
        <taxon>Eukaryota</taxon>
        <taxon>Sar</taxon>
        <taxon>Alveolata</taxon>
        <taxon>Dinophyceae</taxon>
        <taxon>Suessiales</taxon>
        <taxon>Symbiodiniaceae</taxon>
        <taxon>Symbiodinium</taxon>
    </lineage>
</organism>
<dbReference type="PANTHER" id="PTHR12993:SF11">
    <property type="entry name" value="N-ACETYLGLUCOSAMINYL-PHOSPHATIDYLINOSITOL DE-N-ACETYLASE"/>
    <property type="match status" value="1"/>
</dbReference>
<feature type="compositionally biased region" description="Basic residues" evidence="3">
    <location>
        <begin position="516"/>
        <end position="529"/>
    </location>
</feature>
<protein>
    <recommendedName>
        <fullName evidence="2">N-acetylglucosaminylphosphatidylinositol deacetylase</fullName>
        <ecNumber evidence="2">3.5.1.89</ecNumber>
    </recommendedName>
</protein>
<comment type="similarity">
    <text evidence="1">Belongs to the PIGL family.</text>
</comment>
<dbReference type="AlphaFoldDB" id="A0A1Q9CCB4"/>
<evidence type="ECO:0000313" key="5">
    <source>
        <dbReference type="Proteomes" id="UP000186817"/>
    </source>
</evidence>
<dbReference type="Gene3D" id="3.40.50.10320">
    <property type="entry name" value="LmbE-like"/>
    <property type="match status" value="1"/>
</dbReference>
<dbReference type="PANTHER" id="PTHR12993">
    <property type="entry name" value="N-ACETYLGLUCOSAMINYL-PHOSPHATIDYLINOSITOL DE-N-ACETYLASE-RELATED"/>
    <property type="match status" value="1"/>
</dbReference>
<evidence type="ECO:0000256" key="1">
    <source>
        <dbReference type="ARBA" id="ARBA00006066"/>
    </source>
</evidence>